<dbReference type="Gene3D" id="2.130.10.10">
    <property type="entry name" value="YVTN repeat-like/Quinoprotein amine dehydrogenase"/>
    <property type="match status" value="3"/>
</dbReference>
<gene>
    <name evidence="4" type="ORF">JVT61DRAFT_819</name>
</gene>
<protein>
    <submittedName>
        <fullName evidence="4">WD40-repeat-containing domain protein</fullName>
    </submittedName>
</protein>
<dbReference type="SUPFAM" id="SSF50978">
    <property type="entry name" value="WD40 repeat-like"/>
    <property type="match status" value="1"/>
</dbReference>
<evidence type="ECO:0000256" key="1">
    <source>
        <dbReference type="ARBA" id="ARBA00022574"/>
    </source>
</evidence>
<evidence type="ECO:0000256" key="3">
    <source>
        <dbReference type="PROSITE-ProRule" id="PRU00221"/>
    </source>
</evidence>
<dbReference type="AlphaFoldDB" id="A0A8I2Z1R4"/>
<proteinExistence type="predicted"/>
<evidence type="ECO:0000313" key="5">
    <source>
        <dbReference type="Proteomes" id="UP000683000"/>
    </source>
</evidence>
<dbReference type="EMBL" id="JAGFBS010000001">
    <property type="protein sequence ID" value="KAG6382170.1"/>
    <property type="molecule type" value="Genomic_DNA"/>
</dbReference>
<dbReference type="PROSITE" id="PS50082">
    <property type="entry name" value="WD_REPEATS_2"/>
    <property type="match status" value="3"/>
</dbReference>
<name>A0A8I2Z1R4_9AGAM</name>
<keyword evidence="1 3" id="KW-0853">WD repeat</keyword>
<dbReference type="CDD" id="cd00200">
    <property type="entry name" value="WD40"/>
    <property type="match status" value="1"/>
</dbReference>
<dbReference type="Pfam" id="PF00400">
    <property type="entry name" value="WD40"/>
    <property type="match status" value="6"/>
</dbReference>
<dbReference type="InterPro" id="IPR001680">
    <property type="entry name" value="WD40_rpt"/>
</dbReference>
<dbReference type="SMART" id="SM00320">
    <property type="entry name" value="WD40"/>
    <property type="match status" value="7"/>
</dbReference>
<dbReference type="GO" id="GO:0016251">
    <property type="term" value="F:RNA polymerase II general transcription initiation factor activity"/>
    <property type="evidence" value="ECO:0007669"/>
    <property type="project" value="TreeGrafter"/>
</dbReference>
<dbReference type="InterPro" id="IPR020472">
    <property type="entry name" value="WD40_PAC1"/>
</dbReference>
<comment type="caution">
    <text evidence="4">The sequence shown here is derived from an EMBL/GenBank/DDBJ whole genome shotgun (WGS) entry which is preliminary data.</text>
</comment>
<dbReference type="PANTHER" id="PTHR19879:SF9">
    <property type="entry name" value="TRANSCRIPTION INITIATION FACTOR TFIID SUBUNIT 5"/>
    <property type="match status" value="1"/>
</dbReference>
<evidence type="ECO:0000256" key="2">
    <source>
        <dbReference type="ARBA" id="ARBA00022737"/>
    </source>
</evidence>
<dbReference type="InterPro" id="IPR015943">
    <property type="entry name" value="WD40/YVTN_repeat-like_dom_sf"/>
</dbReference>
<dbReference type="PRINTS" id="PR00320">
    <property type="entry name" value="GPROTEINBRPT"/>
</dbReference>
<keyword evidence="5" id="KW-1185">Reference proteome</keyword>
<organism evidence="4 5">
    <name type="scientific">Boletus reticuloceps</name>
    <dbReference type="NCBI Taxonomy" id="495285"/>
    <lineage>
        <taxon>Eukaryota</taxon>
        <taxon>Fungi</taxon>
        <taxon>Dikarya</taxon>
        <taxon>Basidiomycota</taxon>
        <taxon>Agaricomycotina</taxon>
        <taxon>Agaricomycetes</taxon>
        <taxon>Agaricomycetidae</taxon>
        <taxon>Boletales</taxon>
        <taxon>Boletineae</taxon>
        <taxon>Boletaceae</taxon>
        <taxon>Boletoideae</taxon>
        <taxon>Boletus</taxon>
    </lineage>
</organism>
<dbReference type="InterPro" id="IPR036322">
    <property type="entry name" value="WD40_repeat_dom_sf"/>
</dbReference>
<dbReference type="InterPro" id="IPR019775">
    <property type="entry name" value="WD40_repeat_CS"/>
</dbReference>
<keyword evidence="2" id="KW-0677">Repeat</keyword>
<feature type="repeat" description="WD" evidence="3">
    <location>
        <begin position="64"/>
        <end position="105"/>
    </location>
</feature>
<dbReference type="PROSITE" id="PS00678">
    <property type="entry name" value="WD_REPEATS_1"/>
    <property type="match status" value="1"/>
</dbReference>
<dbReference type="PROSITE" id="PS50294">
    <property type="entry name" value="WD_REPEATS_REGION"/>
    <property type="match status" value="2"/>
</dbReference>
<dbReference type="OrthoDB" id="3203311at2759"/>
<feature type="repeat" description="WD" evidence="3">
    <location>
        <begin position="232"/>
        <end position="273"/>
    </location>
</feature>
<feature type="repeat" description="WD" evidence="3">
    <location>
        <begin position="189"/>
        <end position="230"/>
    </location>
</feature>
<dbReference type="Proteomes" id="UP000683000">
    <property type="component" value="Unassembled WGS sequence"/>
</dbReference>
<sequence>MSSPVPQGSADDGPRPLLVIPAHDNDRFWRLAYLQDGRRIVTVADGGTVKVWNLENGGQEGKSMKHESRFMTDLAVTWDGTKIISSDRSGKVKVWDVESHEFVQVWTCTGIPKIAISPDDQFVAIGGWTVVKIYSMEGGRVNRSMDVRDLDKFMKCMSFSPNGDKLACGIDCDIHVYDVKTGALILGPLKGHNRDTTCVLWSRDGNRLFSASGDKKIRCWNAQTGEQIGHPWIGHTNIVYSLSLSPDGSILASASEDRTVRFWDATTGDPIGQHLRHGKRVSDVSFSPSGEFVASIDIEKICLWRVPWFSSATLPGIDDIEILSGLAPSYATTSTTSSRCTLNTISFLFDLLAKSGTTVSAVRPPVYHLTML</sequence>
<accession>A0A8I2Z1R4</accession>
<dbReference type="GO" id="GO:0006367">
    <property type="term" value="P:transcription initiation at RNA polymerase II promoter"/>
    <property type="evidence" value="ECO:0007669"/>
    <property type="project" value="TreeGrafter"/>
</dbReference>
<dbReference type="GO" id="GO:0005669">
    <property type="term" value="C:transcription factor TFIID complex"/>
    <property type="evidence" value="ECO:0007669"/>
    <property type="project" value="TreeGrafter"/>
</dbReference>
<evidence type="ECO:0000313" key="4">
    <source>
        <dbReference type="EMBL" id="KAG6382170.1"/>
    </source>
</evidence>
<reference evidence="4" key="1">
    <citation type="submission" date="2021-03" db="EMBL/GenBank/DDBJ databases">
        <title>Evolutionary innovations through gain and loss of genes in the ectomycorrhizal Boletales.</title>
        <authorList>
            <person name="Wu G."/>
            <person name="Miyauchi S."/>
            <person name="Morin E."/>
            <person name="Yang Z.-L."/>
            <person name="Xu J."/>
            <person name="Martin F.M."/>
        </authorList>
    </citation>
    <scope>NUCLEOTIDE SEQUENCE</scope>
    <source>
        <strain evidence="4">BR01</strain>
    </source>
</reference>
<dbReference type="PANTHER" id="PTHR19879">
    <property type="entry name" value="TRANSCRIPTION INITIATION FACTOR TFIID"/>
    <property type="match status" value="1"/>
</dbReference>